<name>A0A9W6UL11_9ACTN</name>
<dbReference type="RefSeq" id="WP_033251390.1">
    <property type="nucleotide sequence ID" value="NZ_BSRX01000009.1"/>
</dbReference>
<proteinExistence type="predicted"/>
<dbReference type="AlphaFoldDB" id="A0A9W6UL11"/>
<gene>
    <name evidence="2" type="ORF">Kpho01_19620</name>
</gene>
<evidence type="ECO:0000313" key="2">
    <source>
        <dbReference type="EMBL" id="GLW53951.1"/>
    </source>
</evidence>
<reference evidence="2" key="1">
    <citation type="submission" date="2023-02" db="EMBL/GenBank/DDBJ databases">
        <title>Kitasatospora phosalacinea NBRC 14362.</title>
        <authorList>
            <person name="Ichikawa N."/>
            <person name="Sato H."/>
            <person name="Tonouchi N."/>
        </authorList>
    </citation>
    <scope>NUCLEOTIDE SEQUENCE</scope>
    <source>
        <strain evidence="2">NBRC 14362</strain>
    </source>
</reference>
<comment type="caution">
    <text evidence="2">The sequence shown here is derived from an EMBL/GenBank/DDBJ whole genome shotgun (WGS) entry which is preliminary data.</text>
</comment>
<dbReference type="EMBL" id="BSRX01000009">
    <property type="protein sequence ID" value="GLW53951.1"/>
    <property type="molecule type" value="Genomic_DNA"/>
</dbReference>
<evidence type="ECO:0000313" key="3">
    <source>
        <dbReference type="Proteomes" id="UP001165143"/>
    </source>
</evidence>
<protein>
    <submittedName>
        <fullName evidence="2">Uncharacterized protein</fullName>
    </submittedName>
</protein>
<accession>A0A9W6UL11</accession>
<feature type="region of interest" description="Disordered" evidence="1">
    <location>
        <begin position="126"/>
        <end position="148"/>
    </location>
</feature>
<feature type="compositionally biased region" description="Basic and acidic residues" evidence="1">
    <location>
        <begin position="9"/>
        <end position="21"/>
    </location>
</feature>
<evidence type="ECO:0000256" key="1">
    <source>
        <dbReference type="SAM" id="MobiDB-lite"/>
    </source>
</evidence>
<dbReference type="OrthoDB" id="3871966at2"/>
<feature type="region of interest" description="Disordered" evidence="1">
    <location>
        <begin position="1"/>
        <end position="22"/>
    </location>
</feature>
<dbReference type="Proteomes" id="UP001165143">
    <property type="component" value="Unassembled WGS sequence"/>
</dbReference>
<organism evidence="2 3">
    <name type="scientific">Kitasatospora phosalacinea</name>
    <dbReference type="NCBI Taxonomy" id="2065"/>
    <lineage>
        <taxon>Bacteria</taxon>
        <taxon>Bacillati</taxon>
        <taxon>Actinomycetota</taxon>
        <taxon>Actinomycetes</taxon>
        <taxon>Kitasatosporales</taxon>
        <taxon>Streptomycetaceae</taxon>
        <taxon>Kitasatospora</taxon>
    </lineage>
</organism>
<sequence length="148" mass="16525">MSAYRRSNRPRDTGNQRDHRITATWPAGPRPVLFSSPDRRRCLRVARQLADAGAVVLIEEHRGGGAWRLLQRLDGPAILRGRRAAEQSLVETARQVEAERLAEQADRRQAAERERQLDAVAAVMVQPPVPRDGGNPRARTVARGKGIR</sequence>